<evidence type="ECO:0000313" key="1">
    <source>
        <dbReference type="EMBL" id="HDW51440.1"/>
    </source>
</evidence>
<gene>
    <name evidence="1" type="ORF">ENQ35_01640</name>
</gene>
<organism evidence="1">
    <name type="scientific">Ammonifex degensii</name>
    <dbReference type="NCBI Taxonomy" id="42838"/>
    <lineage>
        <taxon>Bacteria</taxon>
        <taxon>Bacillati</taxon>
        <taxon>Bacillota</taxon>
        <taxon>Clostridia</taxon>
        <taxon>Thermoanaerobacterales</taxon>
        <taxon>Thermoanaerobacteraceae</taxon>
        <taxon>Ammonifex</taxon>
    </lineage>
</organism>
<proteinExistence type="predicted"/>
<reference evidence="1" key="1">
    <citation type="journal article" date="2020" name="mSystems">
        <title>Genome- and Community-Level Interaction Insights into Carbon Utilization and Element Cycling Functions of Hydrothermarchaeota in Hydrothermal Sediment.</title>
        <authorList>
            <person name="Zhou Z."/>
            <person name="Liu Y."/>
            <person name="Xu W."/>
            <person name="Pan J."/>
            <person name="Luo Z.H."/>
            <person name="Li M."/>
        </authorList>
    </citation>
    <scope>NUCLEOTIDE SEQUENCE [LARGE SCALE GENOMIC DNA]</scope>
    <source>
        <strain evidence="1">SpSt-301</strain>
    </source>
</reference>
<dbReference type="EMBL" id="DSMV01000105">
    <property type="protein sequence ID" value="HDW51440.1"/>
    <property type="molecule type" value="Genomic_DNA"/>
</dbReference>
<accession>A0A7C1F2X7</accession>
<name>A0A7C1F2X7_9THEO</name>
<comment type="caution">
    <text evidence="1">The sequence shown here is derived from an EMBL/GenBank/DDBJ whole genome shotgun (WGS) entry which is preliminary data.</text>
</comment>
<dbReference type="AlphaFoldDB" id="A0A7C1F2X7"/>
<sequence>MLWVTAAPVFSGEQSPTLFQNWDSDGGFHVVVPIYNDAGLQRVRAELKGLLRPGDVFLLISGNYKEVDRRWLSNTAKTIKKEFPSVAVVAGTSGVGNILQMASGVESPIEGIVYIYEPNFPREPEFTWNFETTTRIFEWVGKAVHKRGFVFIGKPTGRPLLQTSLQRYRWNYCSLGATADFLFVQTQTYCKKGPSVFTRAVEKVMGQYEKAGKSAYKWIPQVTVDPEAPNGTSPANAAECARIAKDKGLRGVLMWWSPSYPKEAVEFLRLLGRTPEPAF</sequence>
<protein>
    <submittedName>
        <fullName evidence="1">Uncharacterized protein</fullName>
    </submittedName>
</protein>